<accession>A0A3M7RJX8</accession>
<reference evidence="1 2" key="1">
    <citation type="journal article" date="2018" name="Sci. Rep.">
        <title>Genomic signatures of local adaptation to the degree of environmental predictability in rotifers.</title>
        <authorList>
            <person name="Franch-Gras L."/>
            <person name="Hahn C."/>
            <person name="Garcia-Roger E.M."/>
            <person name="Carmona M.J."/>
            <person name="Serra M."/>
            <person name="Gomez A."/>
        </authorList>
    </citation>
    <scope>NUCLEOTIDE SEQUENCE [LARGE SCALE GENOMIC DNA]</scope>
    <source>
        <strain evidence="1">HYR1</strain>
    </source>
</reference>
<proteinExistence type="predicted"/>
<dbReference type="EMBL" id="REGN01003202">
    <property type="protein sequence ID" value="RNA23866.1"/>
    <property type="molecule type" value="Genomic_DNA"/>
</dbReference>
<dbReference type="AlphaFoldDB" id="A0A3M7RJX8"/>
<name>A0A3M7RJX8_BRAPC</name>
<sequence>MFFALFSILQRYLTKYHSKTVRNIYKLADYFQRHIDHFEHIVPCKTDDKLLTSSIVLLLSAHTKHSGLVIVIHDLHASSPKQLKHKLKADKQPLDVHIYCIGLGYIKSKLKK</sequence>
<evidence type="ECO:0000313" key="1">
    <source>
        <dbReference type="EMBL" id="RNA23866.1"/>
    </source>
</evidence>
<gene>
    <name evidence="1" type="ORF">BpHYR1_031046</name>
</gene>
<dbReference type="Proteomes" id="UP000276133">
    <property type="component" value="Unassembled WGS sequence"/>
</dbReference>
<organism evidence="1 2">
    <name type="scientific">Brachionus plicatilis</name>
    <name type="common">Marine rotifer</name>
    <name type="synonym">Brachionus muelleri</name>
    <dbReference type="NCBI Taxonomy" id="10195"/>
    <lineage>
        <taxon>Eukaryota</taxon>
        <taxon>Metazoa</taxon>
        <taxon>Spiralia</taxon>
        <taxon>Gnathifera</taxon>
        <taxon>Rotifera</taxon>
        <taxon>Eurotatoria</taxon>
        <taxon>Monogononta</taxon>
        <taxon>Pseudotrocha</taxon>
        <taxon>Ploima</taxon>
        <taxon>Brachionidae</taxon>
        <taxon>Brachionus</taxon>
    </lineage>
</organism>
<protein>
    <submittedName>
        <fullName evidence="1">Uncharacterized protein</fullName>
    </submittedName>
</protein>
<evidence type="ECO:0000313" key="2">
    <source>
        <dbReference type="Proteomes" id="UP000276133"/>
    </source>
</evidence>
<keyword evidence="2" id="KW-1185">Reference proteome</keyword>
<comment type="caution">
    <text evidence="1">The sequence shown here is derived from an EMBL/GenBank/DDBJ whole genome shotgun (WGS) entry which is preliminary data.</text>
</comment>